<proteinExistence type="predicted"/>
<gene>
    <name evidence="1" type="ORF">NCTC9077_02370</name>
</gene>
<dbReference type="AlphaFoldDB" id="A0A376VJE9"/>
<dbReference type="Proteomes" id="UP000254495">
    <property type="component" value="Unassembled WGS sequence"/>
</dbReference>
<organism evidence="1 2">
    <name type="scientific">Escherichia coli</name>
    <dbReference type="NCBI Taxonomy" id="562"/>
    <lineage>
        <taxon>Bacteria</taxon>
        <taxon>Pseudomonadati</taxon>
        <taxon>Pseudomonadota</taxon>
        <taxon>Gammaproteobacteria</taxon>
        <taxon>Enterobacterales</taxon>
        <taxon>Enterobacteriaceae</taxon>
        <taxon>Escherichia</taxon>
    </lineage>
</organism>
<reference evidence="1 2" key="1">
    <citation type="submission" date="2018-06" db="EMBL/GenBank/DDBJ databases">
        <authorList>
            <consortium name="Pathogen Informatics"/>
            <person name="Doyle S."/>
        </authorList>
    </citation>
    <scope>NUCLEOTIDE SEQUENCE [LARGE SCALE GENOMIC DNA]</scope>
    <source>
        <strain evidence="1 2">NCTC9077</strain>
    </source>
</reference>
<sequence length="60" mass="7448">MLNHRLQCFAPKKEQRILRHIFSLLNLWFCHLRLIRILQCFLNLTDTQIFLLLRDHFLRS</sequence>
<protein>
    <submittedName>
        <fullName evidence="1">Uncharacterized protein</fullName>
    </submittedName>
</protein>
<evidence type="ECO:0000313" key="2">
    <source>
        <dbReference type="Proteomes" id="UP000254495"/>
    </source>
</evidence>
<name>A0A376VJE9_ECOLX</name>
<evidence type="ECO:0000313" key="1">
    <source>
        <dbReference type="EMBL" id="STJ10688.1"/>
    </source>
</evidence>
<accession>A0A376VJE9</accession>
<dbReference type="EMBL" id="UGCU01000001">
    <property type="protein sequence ID" value="STJ10688.1"/>
    <property type="molecule type" value="Genomic_DNA"/>
</dbReference>